<evidence type="ECO:0000313" key="12">
    <source>
        <dbReference type="Proteomes" id="UP000466024"/>
    </source>
</evidence>
<keyword evidence="12" id="KW-1185">Reference proteome</keyword>
<dbReference type="GO" id="GO:0022857">
    <property type="term" value="F:transmembrane transporter activity"/>
    <property type="evidence" value="ECO:0007669"/>
    <property type="project" value="UniProtKB-UniRule"/>
</dbReference>
<dbReference type="InterPro" id="IPR007387">
    <property type="entry name" value="TRAP_DctQ"/>
</dbReference>
<dbReference type="PANTHER" id="PTHR35011:SF2">
    <property type="entry name" value="2,3-DIKETO-L-GULONATE TRAP TRANSPORTER SMALL PERMEASE PROTEIN YIAM"/>
    <property type="match status" value="1"/>
</dbReference>
<feature type="domain" description="Tripartite ATP-independent periplasmic transporters DctQ component" evidence="10">
    <location>
        <begin position="43"/>
        <end position="172"/>
    </location>
</feature>
<keyword evidence="6 9" id="KW-1133">Transmembrane helix</keyword>
<dbReference type="PANTHER" id="PTHR35011">
    <property type="entry name" value="2,3-DIKETO-L-GULONATE TRAP TRANSPORTER SMALL PERMEASE PROTEIN YIAM"/>
    <property type="match status" value="1"/>
</dbReference>
<dbReference type="GO" id="GO:0005886">
    <property type="term" value="C:plasma membrane"/>
    <property type="evidence" value="ECO:0007669"/>
    <property type="project" value="UniProtKB-SubCell"/>
</dbReference>
<comment type="function">
    <text evidence="9">Part of the tripartite ATP-independent periplasmic (TRAP) transport system.</text>
</comment>
<evidence type="ECO:0000259" key="10">
    <source>
        <dbReference type="Pfam" id="PF04290"/>
    </source>
</evidence>
<comment type="caution">
    <text evidence="11">The sequence shown here is derived from an EMBL/GenBank/DDBJ whole genome shotgun (WGS) entry which is preliminary data.</text>
</comment>
<evidence type="ECO:0000256" key="5">
    <source>
        <dbReference type="ARBA" id="ARBA00022692"/>
    </source>
</evidence>
<feature type="transmembrane region" description="Helical" evidence="9">
    <location>
        <begin position="147"/>
        <end position="170"/>
    </location>
</feature>
<feature type="transmembrane region" description="Helical" evidence="9">
    <location>
        <begin position="106"/>
        <end position="127"/>
    </location>
</feature>
<dbReference type="EMBL" id="VTPX01000008">
    <property type="protein sequence ID" value="KAA0017179.1"/>
    <property type="molecule type" value="Genomic_DNA"/>
</dbReference>
<evidence type="ECO:0000256" key="8">
    <source>
        <dbReference type="ARBA" id="ARBA00038436"/>
    </source>
</evidence>
<dbReference type="RefSeq" id="WP_149436089.1">
    <property type="nucleotide sequence ID" value="NZ_VTPX01000008.1"/>
</dbReference>
<keyword evidence="7 9" id="KW-0472">Membrane</keyword>
<keyword evidence="3" id="KW-1003">Cell membrane</keyword>
<dbReference type="GO" id="GO:0015740">
    <property type="term" value="P:C4-dicarboxylate transport"/>
    <property type="evidence" value="ECO:0007669"/>
    <property type="project" value="TreeGrafter"/>
</dbReference>
<evidence type="ECO:0000256" key="1">
    <source>
        <dbReference type="ARBA" id="ARBA00004429"/>
    </source>
</evidence>
<organism evidence="11 12">
    <name type="scientific">Salinicola corii</name>
    <dbReference type="NCBI Taxonomy" id="2606937"/>
    <lineage>
        <taxon>Bacteria</taxon>
        <taxon>Pseudomonadati</taxon>
        <taxon>Pseudomonadota</taxon>
        <taxon>Gammaproteobacteria</taxon>
        <taxon>Oceanospirillales</taxon>
        <taxon>Halomonadaceae</taxon>
        <taxon>Salinicola</taxon>
    </lineage>
</organism>
<evidence type="ECO:0000256" key="6">
    <source>
        <dbReference type="ARBA" id="ARBA00022989"/>
    </source>
</evidence>
<feature type="transmembrane region" description="Helical" evidence="9">
    <location>
        <begin position="63"/>
        <end position="85"/>
    </location>
</feature>
<keyword evidence="2 9" id="KW-0813">Transport</keyword>
<dbReference type="AlphaFoldDB" id="A0A640WCX9"/>
<evidence type="ECO:0000256" key="3">
    <source>
        <dbReference type="ARBA" id="ARBA00022475"/>
    </source>
</evidence>
<proteinExistence type="inferred from homology"/>
<comment type="subunit">
    <text evidence="9">The complex comprises the extracytoplasmic solute receptor protein and the two transmembrane proteins.</text>
</comment>
<name>A0A640WCX9_9GAMM</name>
<keyword evidence="4 9" id="KW-0997">Cell inner membrane</keyword>
<dbReference type="Pfam" id="PF04290">
    <property type="entry name" value="DctQ"/>
    <property type="match status" value="1"/>
</dbReference>
<accession>A0A640WCX9</accession>
<evidence type="ECO:0000256" key="4">
    <source>
        <dbReference type="ARBA" id="ARBA00022519"/>
    </source>
</evidence>
<evidence type="ECO:0000256" key="9">
    <source>
        <dbReference type="RuleBase" id="RU369079"/>
    </source>
</evidence>
<comment type="subcellular location">
    <subcellularLocation>
        <location evidence="1 9">Cell inner membrane</location>
        <topology evidence="1 9">Multi-pass membrane protein</topology>
    </subcellularLocation>
</comment>
<feature type="transmembrane region" description="Helical" evidence="9">
    <location>
        <begin position="34"/>
        <end position="57"/>
    </location>
</feature>
<keyword evidence="5 9" id="KW-0812">Transmembrane</keyword>
<sequence length="206" mass="22588">MNSTSAKRDEQRSRGGFLGALLALDRLLGLLERVVIGGCILAMALLMSAHVVGNLLFSQGIAGTYEITEMLIVVITFVGVSYAARHARHISMSAIYDQLEGRARKALLIVISLGTALLMFYFCFKSFEYVVALHDRGRTSAALHIPFWMVYTALPIGFVLAGIQYVLTALRNMISPGVWRSLTEREGYDESVLDDAAAERAADTQP</sequence>
<protein>
    <recommendedName>
        <fullName evidence="9">TRAP transporter small permease protein</fullName>
    </recommendedName>
</protein>
<evidence type="ECO:0000256" key="2">
    <source>
        <dbReference type="ARBA" id="ARBA00022448"/>
    </source>
</evidence>
<gene>
    <name evidence="11" type="ORF">F0A16_14345</name>
</gene>
<reference evidence="11 12" key="1">
    <citation type="submission" date="2019-08" db="EMBL/GenBank/DDBJ databases">
        <title>Bioinformatics analysis of the strain L3 and L5.</title>
        <authorList>
            <person name="Li X."/>
        </authorList>
    </citation>
    <scope>NUCLEOTIDE SEQUENCE [LARGE SCALE GENOMIC DNA]</scope>
    <source>
        <strain evidence="11 12">L3</strain>
    </source>
</reference>
<dbReference type="Proteomes" id="UP000466024">
    <property type="component" value="Unassembled WGS sequence"/>
</dbReference>
<evidence type="ECO:0000313" key="11">
    <source>
        <dbReference type="EMBL" id="KAA0017179.1"/>
    </source>
</evidence>
<evidence type="ECO:0000256" key="7">
    <source>
        <dbReference type="ARBA" id="ARBA00023136"/>
    </source>
</evidence>
<comment type="similarity">
    <text evidence="8 9">Belongs to the TRAP transporter small permease family.</text>
</comment>
<dbReference type="InterPro" id="IPR055348">
    <property type="entry name" value="DctQ"/>
</dbReference>